<accession>A0AAD8EBS4</accession>
<keyword evidence="3" id="KW-1185">Reference proteome</keyword>
<feature type="transmembrane region" description="Helical" evidence="1">
    <location>
        <begin position="21"/>
        <end position="40"/>
    </location>
</feature>
<reference evidence="2" key="2">
    <citation type="submission" date="2023-05" db="EMBL/GenBank/DDBJ databases">
        <authorList>
            <person name="Fouks B."/>
        </authorList>
    </citation>
    <scope>NUCLEOTIDE SEQUENCE</scope>
    <source>
        <strain evidence="2">Stay&amp;Tobe</strain>
        <tissue evidence="2">Testes</tissue>
    </source>
</reference>
<evidence type="ECO:0000256" key="1">
    <source>
        <dbReference type="SAM" id="Phobius"/>
    </source>
</evidence>
<keyword evidence="1" id="KW-1133">Transmembrane helix</keyword>
<organism evidence="2 3">
    <name type="scientific">Diploptera punctata</name>
    <name type="common">Pacific beetle cockroach</name>
    <dbReference type="NCBI Taxonomy" id="6984"/>
    <lineage>
        <taxon>Eukaryota</taxon>
        <taxon>Metazoa</taxon>
        <taxon>Ecdysozoa</taxon>
        <taxon>Arthropoda</taxon>
        <taxon>Hexapoda</taxon>
        <taxon>Insecta</taxon>
        <taxon>Pterygota</taxon>
        <taxon>Neoptera</taxon>
        <taxon>Polyneoptera</taxon>
        <taxon>Dictyoptera</taxon>
        <taxon>Blattodea</taxon>
        <taxon>Blaberoidea</taxon>
        <taxon>Blaberidae</taxon>
        <taxon>Diplopterinae</taxon>
        <taxon>Diploptera</taxon>
    </lineage>
</organism>
<evidence type="ECO:0000313" key="3">
    <source>
        <dbReference type="Proteomes" id="UP001233999"/>
    </source>
</evidence>
<feature type="non-terminal residue" evidence="2">
    <location>
        <position position="1"/>
    </location>
</feature>
<dbReference type="EMBL" id="JASPKZ010007400">
    <property type="protein sequence ID" value="KAJ9584503.1"/>
    <property type="molecule type" value="Genomic_DNA"/>
</dbReference>
<keyword evidence="1" id="KW-0472">Membrane</keyword>
<reference evidence="2" key="1">
    <citation type="journal article" date="2023" name="IScience">
        <title>Live-bearing cockroach genome reveals convergent evolutionary mechanisms linked to viviparity in insects and beyond.</title>
        <authorList>
            <person name="Fouks B."/>
            <person name="Harrison M.C."/>
            <person name="Mikhailova A.A."/>
            <person name="Marchal E."/>
            <person name="English S."/>
            <person name="Carruthers M."/>
            <person name="Jennings E.C."/>
            <person name="Chiamaka E.L."/>
            <person name="Frigard R.A."/>
            <person name="Pippel M."/>
            <person name="Attardo G.M."/>
            <person name="Benoit J.B."/>
            <person name="Bornberg-Bauer E."/>
            <person name="Tobe S.S."/>
        </authorList>
    </citation>
    <scope>NUCLEOTIDE SEQUENCE</scope>
    <source>
        <strain evidence="2">Stay&amp;Tobe</strain>
    </source>
</reference>
<proteinExistence type="predicted"/>
<keyword evidence="1" id="KW-0812">Transmembrane</keyword>
<gene>
    <name evidence="2" type="ORF">L9F63_021157</name>
</gene>
<protein>
    <submittedName>
        <fullName evidence="2">Uncharacterized protein</fullName>
    </submittedName>
</protein>
<comment type="caution">
    <text evidence="2">The sequence shown here is derived from an EMBL/GenBank/DDBJ whole genome shotgun (WGS) entry which is preliminary data.</text>
</comment>
<dbReference type="AlphaFoldDB" id="A0AAD8EBS4"/>
<sequence length="73" mass="9000">LSIIIYILRYFMFLRRNCYPITLFYFLFNLMSLFSGFRFFSFSSNLYVRIAHVFCTRFLCYSDFLMDFCLCIN</sequence>
<feature type="non-terminal residue" evidence="2">
    <location>
        <position position="73"/>
    </location>
</feature>
<name>A0AAD8EBS4_DIPPU</name>
<evidence type="ECO:0000313" key="2">
    <source>
        <dbReference type="EMBL" id="KAJ9584503.1"/>
    </source>
</evidence>
<dbReference type="Proteomes" id="UP001233999">
    <property type="component" value="Unassembled WGS sequence"/>
</dbReference>